<dbReference type="PRINTS" id="PR00413">
    <property type="entry name" value="HADHALOGNASE"/>
</dbReference>
<dbReference type="Gene3D" id="3.40.50.1000">
    <property type="entry name" value="HAD superfamily/HAD-like"/>
    <property type="match status" value="1"/>
</dbReference>
<dbReference type="Proteomes" id="UP000179102">
    <property type="component" value="Unassembled WGS sequence"/>
</dbReference>
<name>A0A1F5G5Z0_9BACT</name>
<dbReference type="PANTHER" id="PTHR18901">
    <property type="entry name" value="2-DEOXYGLUCOSE-6-PHOSPHATE PHOSPHATASE 2"/>
    <property type="match status" value="1"/>
</dbReference>
<reference evidence="1 2" key="1">
    <citation type="journal article" date="2016" name="Nat. Commun.">
        <title>Thousands of microbial genomes shed light on interconnected biogeochemical processes in an aquifer system.</title>
        <authorList>
            <person name="Anantharaman K."/>
            <person name="Brown C.T."/>
            <person name="Hug L.A."/>
            <person name="Sharon I."/>
            <person name="Castelle C.J."/>
            <person name="Probst A.J."/>
            <person name="Thomas B.C."/>
            <person name="Singh A."/>
            <person name="Wilkins M.J."/>
            <person name="Karaoz U."/>
            <person name="Brodie E.L."/>
            <person name="Williams K.H."/>
            <person name="Hubbard S.S."/>
            <person name="Banfield J.F."/>
        </authorList>
    </citation>
    <scope>NUCLEOTIDE SEQUENCE [LARGE SCALE GENOMIC DNA]</scope>
</reference>
<gene>
    <name evidence="1" type="ORF">A2870_02410</name>
</gene>
<dbReference type="Pfam" id="PF13419">
    <property type="entry name" value="HAD_2"/>
    <property type="match status" value="1"/>
</dbReference>
<evidence type="ECO:0000313" key="2">
    <source>
        <dbReference type="Proteomes" id="UP000179102"/>
    </source>
</evidence>
<organism evidence="1 2">
    <name type="scientific">Candidatus Curtissbacteria bacterium RIFCSPHIGHO2_01_FULL_41_11</name>
    <dbReference type="NCBI Taxonomy" id="1797711"/>
    <lineage>
        <taxon>Bacteria</taxon>
        <taxon>Candidatus Curtissiibacteriota</taxon>
    </lineage>
</organism>
<dbReference type="Gene3D" id="1.10.150.240">
    <property type="entry name" value="Putative phosphatase, domain 2"/>
    <property type="match status" value="1"/>
</dbReference>
<dbReference type="SFLD" id="SFLDS00003">
    <property type="entry name" value="Haloacid_Dehalogenase"/>
    <property type="match status" value="1"/>
</dbReference>
<protein>
    <recommendedName>
        <fullName evidence="3">Haloacid dehalogenase</fullName>
    </recommendedName>
</protein>
<dbReference type="SUPFAM" id="SSF56784">
    <property type="entry name" value="HAD-like"/>
    <property type="match status" value="1"/>
</dbReference>
<dbReference type="PANTHER" id="PTHR18901:SF38">
    <property type="entry name" value="PSEUDOURIDINE-5'-PHOSPHATASE"/>
    <property type="match status" value="1"/>
</dbReference>
<dbReference type="InterPro" id="IPR023214">
    <property type="entry name" value="HAD_sf"/>
</dbReference>
<comment type="caution">
    <text evidence="1">The sequence shown here is derived from an EMBL/GenBank/DDBJ whole genome shotgun (WGS) entry which is preliminary data.</text>
</comment>
<dbReference type="EMBL" id="MFAZ01000017">
    <property type="protein sequence ID" value="OGD87259.1"/>
    <property type="molecule type" value="Genomic_DNA"/>
</dbReference>
<dbReference type="InterPro" id="IPR036412">
    <property type="entry name" value="HAD-like_sf"/>
</dbReference>
<evidence type="ECO:0000313" key="1">
    <source>
        <dbReference type="EMBL" id="OGD87259.1"/>
    </source>
</evidence>
<dbReference type="InterPro" id="IPR006439">
    <property type="entry name" value="HAD-SF_hydro_IA"/>
</dbReference>
<proteinExistence type="predicted"/>
<dbReference type="NCBIfam" id="TIGR01509">
    <property type="entry name" value="HAD-SF-IA-v3"/>
    <property type="match status" value="1"/>
</dbReference>
<dbReference type="InterPro" id="IPR041492">
    <property type="entry name" value="HAD_2"/>
</dbReference>
<dbReference type="STRING" id="1797711.A2870_02410"/>
<dbReference type="AlphaFoldDB" id="A0A1F5G5Z0"/>
<dbReference type="SFLD" id="SFLDG01129">
    <property type="entry name" value="C1.5:_HAD__Beta-PGM__Phosphata"/>
    <property type="match status" value="1"/>
</dbReference>
<dbReference type="InterPro" id="IPR023198">
    <property type="entry name" value="PGP-like_dom2"/>
</dbReference>
<sequence>MNQIQAVIFDHDGTMVDSETARRNATAQFVMESCGMDLANEHYRLMMRVIGRHEPTQLLMKHYPISGELEALSARRLELFQEEWERWKLMPGVREVLGRASKMGLKLGVASNSEGDYVCRSLDTVGVLEMFDVVVGREDLVKSNGKPDPEIYQIAADRLEASPENCVVFEDAPSGVYSARDAGIGRIIYVSDGRYSEPFCSDAHVNLKSMCEVSEATFRKEILGSGERLF</sequence>
<evidence type="ECO:0008006" key="3">
    <source>
        <dbReference type="Google" id="ProtNLM"/>
    </source>
</evidence>
<accession>A0A1F5G5Z0</accession>
<dbReference type="SFLD" id="SFLDG01135">
    <property type="entry name" value="C1.5.6:_HAD__Beta-PGM__Phospha"/>
    <property type="match status" value="1"/>
</dbReference>